<evidence type="ECO:0000313" key="1">
    <source>
        <dbReference type="EMBL" id="DAD92117.1"/>
    </source>
</evidence>
<dbReference type="Gene3D" id="6.20.20.10">
    <property type="match status" value="1"/>
</dbReference>
<dbReference type="InterPro" id="IPR036410">
    <property type="entry name" value="HSP_DnaJ_Cys-rich_dom_sf"/>
</dbReference>
<proteinExistence type="predicted"/>
<protein>
    <submittedName>
        <fullName evidence="1">Antitermination protein</fullName>
    </submittedName>
</protein>
<dbReference type="SUPFAM" id="SSF57938">
    <property type="entry name" value="DnaJ/Hsp40 cysteine-rich domain"/>
    <property type="match status" value="1"/>
</dbReference>
<sequence>MKLEVEKPAKVAVCRRCYGTGRLVDRVSGKVCACDQCGGSGRVIVSSKTTYDIHPYNPK</sequence>
<accession>A0A8S5NBC7</accession>
<organism evidence="1">
    <name type="scientific">Myoviridae sp. ct0Tg8</name>
    <dbReference type="NCBI Taxonomy" id="2826598"/>
    <lineage>
        <taxon>Viruses</taxon>
        <taxon>Duplodnaviria</taxon>
        <taxon>Heunggongvirae</taxon>
        <taxon>Uroviricota</taxon>
        <taxon>Caudoviricetes</taxon>
    </lineage>
</organism>
<name>A0A8S5NBC7_9CAUD</name>
<reference evidence="1" key="1">
    <citation type="journal article" date="2021" name="Proc. Natl. Acad. Sci. U.S.A.">
        <title>A Catalog of Tens of Thousands of Viruses from Human Metagenomes Reveals Hidden Associations with Chronic Diseases.</title>
        <authorList>
            <person name="Tisza M.J."/>
            <person name="Buck C.B."/>
        </authorList>
    </citation>
    <scope>NUCLEOTIDE SEQUENCE</scope>
    <source>
        <strain evidence="1">Ct0Tg8</strain>
    </source>
</reference>
<dbReference type="EMBL" id="BK015128">
    <property type="protein sequence ID" value="DAD92117.1"/>
    <property type="molecule type" value="Genomic_DNA"/>
</dbReference>